<reference evidence="1" key="1">
    <citation type="submission" date="2015-06" db="UniProtKB">
        <authorList>
            <consortium name="EnsemblPlants"/>
        </authorList>
    </citation>
    <scope>IDENTIFICATION</scope>
</reference>
<protein>
    <submittedName>
        <fullName evidence="1">Uncharacterized protein</fullName>
    </submittedName>
</protein>
<sequence length="108" mass="11228">MGVLGPIHVVGRRCVVPELPDPQSLAAPRAAASPGHLRRTPRPPPPCRDATSAATPGPVATLPGPRRHLHRAAYQATSTASPTFLGCVVRPYLAAAILQPASHRAALL</sequence>
<dbReference type="EnsemblPlants" id="EMT24276">
    <property type="protein sequence ID" value="EMT24276"/>
    <property type="gene ID" value="F775_43536"/>
</dbReference>
<organism evidence="1">
    <name type="scientific">Aegilops tauschii</name>
    <name type="common">Tausch's goatgrass</name>
    <name type="synonym">Aegilops squarrosa</name>
    <dbReference type="NCBI Taxonomy" id="37682"/>
    <lineage>
        <taxon>Eukaryota</taxon>
        <taxon>Viridiplantae</taxon>
        <taxon>Streptophyta</taxon>
        <taxon>Embryophyta</taxon>
        <taxon>Tracheophyta</taxon>
        <taxon>Spermatophyta</taxon>
        <taxon>Magnoliopsida</taxon>
        <taxon>Liliopsida</taxon>
        <taxon>Poales</taxon>
        <taxon>Poaceae</taxon>
        <taxon>BOP clade</taxon>
        <taxon>Pooideae</taxon>
        <taxon>Triticodae</taxon>
        <taxon>Triticeae</taxon>
        <taxon>Triticinae</taxon>
        <taxon>Aegilops</taxon>
    </lineage>
</organism>
<evidence type="ECO:0000313" key="1">
    <source>
        <dbReference type="EnsemblPlants" id="EMT24276"/>
    </source>
</evidence>
<proteinExistence type="predicted"/>
<dbReference type="AlphaFoldDB" id="M8CLJ3"/>
<name>M8CLJ3_AEGTA</name>
<accession>M8CLJ3</accession>